<feature type="compositionally biased region" description="Low complexity" evidence="1">
    <location>
        <begin position="184"/>
        <end position="207"/>
    </location>
</feature>
<feature type="signal peptide" evidence="2">
    <location>
        <begin position="1"/>
        <end position="22"/>
    </location>
</feature>
<reference evidence="4 5" key="1">
    <citation type="journal article" date="2007" name="Nature">
        <title>Evolution of genes and genomes on the Drosophila phylogeny.</title>
        <authorList>
            <consortium name="Drosophila 12 Genomes Consortium"/>
            <person name="Clark A.G."/>
            <person name="Eisen M.B."/>
            <person name="Smith D.R."/>
            <person name="Bergman C.M."/>
            <person name="Oliver B."/>
            <person name="Markow T.A."/>
            <person name="Kaufman T.C."/>
            <person name="Kellis M."/>
            <person name="Gelbart W."/>
            <person name="Iyer V.N."/>
            <person name="Pollard D.A."/>
            <person name="Sackton T.B."/>
            <person name="Larracuente A.M."/>
            <person name="Singh N.D."/>
            <person name="Abad J.P."/>
            <person name="Abt D.N."/>
            <person name="Adryan B."/>
            <person name="Aguade M."/>
            <person name="Akashi H."/>
            <person name="Anderson W.W."/>
            <person name="Aquadro C.F."/>
            <person name="Ardell D.H."/>
            <person name="Arguello R."/>
            <person name="Artieri C.G."/>
            <person name="Barbash D.A."/>
            <person name="Barker D."/>
            <person name="Barsanti P."/>
            <person name="Batterham P."/>
            <person name="Batzoglou S."/>
            <person name="Begun D."/>
            <person name="Bhutkar A."/>
            <person name="Blanco E."/>
            <person name="Bosak S.A."/>
            <person name="Bradley R.K."/>
            <person name="Brand A.D."/>
            <person name="Brent M.R."/>
            <person name="Brooks A.N."/>
            <person name="Brown R.H."/>
            <person name="Butlin R.K."/>
            <person name="Caggese C."/>
            <person name="Calvi B.R."/>
            <person name="Bernardo de Carvalho A."/>
            <person name="Caspi A."/>
            <person name="Castrezana S."/>
            <person name="Celniker S.E."/>
            <person name="Chang J.L."/>
            <person name="Chapple C."/>
            <person name="Chatterji S."/>
            <person name="Chinwalla A."/>
            <person name="Civetta A."/>
            <person name="Clifton S.W."/>
            <person name="Comeron J.M."/>
            <person name="Costello J.C."/>
            <person name="Coyne J.A."/>
            <person name="Daub J."/>
            <person name="David R.G."/>
            <person name="Delcher A.L."/>
            <person name="Delehaunty K."/>
            <person name="Do C.B."/>
            <person name="Ebling H."/>
            <person name="Edwards K."/>
            <person name="Eickbush T."/>
            <person name="Evans J.D."/>
            <person name="Filipski A."/>
            <person name="Findeiss S."/>
            <person name="Freyhult E."/>
            <person name="Fulton L."/>
            <person name="Fulton R."/>
            <person name="Garcia A.C."/>
            <person name="Gardiner A."/>
            <person name="Garfield D.A."/>
            <person name="Garvin B.E."/>
            <person name="Gibson G."/>
            <person name="Gilbert D."/>
            <person name="Gnerre S."/>
            <person name="Godfrey J."/>
            <person name="Good R."/>
            <person name="Gotea V."/>
            <person name="Gravely B."/>
            <person name="Greenberg A.J."/>
            <person name="Griffiths-Jones S."/>
            <person name="Gross S."/>
            <person name="Guigo R."/>
            <person name="Gustafson E.A."/>
            <person name="Haerty W."/>
            <person name="Hahn M.W."/>
            <person name="Halligan D.L."/>
            <person name="Halpern A.L."/>
            <person name="Halter G.M."/>
            <person name="Han M.V."/>
            <person name="Heger A."/>
            <person name="Hillier L."/>
            <person name="Hinrichs A.S."/>
            <person name="Holmes I."/>
            <person name="Hoskins R.A."/>
            <person name="Hubisz M.J."/>
            <person name="Hultmark D."/>
            <person name="Huntley M.A."/>
            <person name="Jaffe D.B."/>
            <person name="Jagadeeshan S."/>
            <person name="Jeck W.R."/>
            <person name="Johnson J."/>
            <person name="Jones C.D."/>
            <person name="Jordan W.C."/>
            <person name="Karpen G.H."/>
            <person name="Kataoka E."/>
            <person name="Keightley P.D."/>
            <person name="Kheradpour P."/>
            <person name="Kirkness E.F."/>
            <person name="Koerich L.B."/>
            <person name="Kristiansen K."/>
            <person name="Kudrna D."/>
            <person name="Kulathinal R.J."/>
            <person name="Kumar S."/>
            <person name="Kwok R."/>
            <person name="Lander E."/>
            <person name="Langley C.H."/>
            <person name="Lapoint R."/>
            <person name="Lazzaro B.P."/>
            <person name="Lee S.J."/>
            <person name="Levesque L."/>
            <person name="Li R."/>
            <person name="Lin C.F."/>
            <person name="Lin M.F."/>
            <person name="Lindblad-Toh K."/>
            <person name="Llopart A."/>
            <person name="Long M."/>
            <person name="Low L."/>
            <person name="Lozovsky E."/>
            <person name="Lu J."/>
            <person name="Luo M."/>
            <person name="Machado C.A."/>
            <person name="Makalowski W."/>
            <person name="Marzo M."/>
            <person name="Matsuda M."/>
            <person name="Matzkin L."/>
            <person name="McAllister B."/>
            <person name="McBride C.S."/>
            <person name="McKernan B."/>
            <person name="McKernan K."/>
            <person name="Mendez-Lago M."/>
            <person name="Minx P."/>
            <person name="Mollenhauer M.U."/>
            <person name="Montooth K."/>
            <person name="Mount S.M."/>
            <person name="Mu X."/>
            <person name="Myers E."/>
            <person name="Negre B."/>
            <person name="Newfeld S."/>
            <person name="Nielsen R."/>
            <person name="Noor M.A."/>
            <person name="O'Grady P."/>
            <person name="Pachter L."/>
            <person name="Papaceit M."/>
            <person name="Parisi M.J."/>
            <person name="Parisi M."/>
            <person name="Parts L."/>
            <person name="Pedersen J.S."/>
            <person name="Pesole G."/>
            <person name="Phillippy A.M."/>
            <person name="Ponting C.P."/>
            <person name="Pop M."/>
            <person name="Porcelli D."/>
            <person name="Powell J.R."/>
            <person name="Prohaska S."/>
            <person name="Pruitt K."/>
            <person name="Puig M."/>
            <person name="Quesneville H."/>
            <person name="Ram K.R."/>
            <person name="Rand D."/>
            <person name="Rasmussen M.D."/>
            <person name="Reed L.K."/>
            <person name="Reenan R."/>
            <person name="Reily A."/>
            <person name="Remington K.A."/>
            <person name="Rieger T.T."/>
            <person name="Ritchie M.G."/>
            <person name="Robin C."/>
            <person name="Rogers Y.H."/>
            <person name="Rohde C."/>
            <person name="Rozas J."/>
            <person name="Rubenfield M.J."/>
            <person name="Ruiz A."/>
            <person name="Russo S."/>
            <person name="Salzberg S.L."/>
            <person name="Sanchez-Gracia A."/>
            <person name="Saranga D.J."/>
            <person name="Sato H."/>
            <person name="Schaeffer S.W."/>
            <person name="Schatz M.C."/>
            <person name="Schlenke T."/>
            <person name="Schwartz R."/>
            <person name="Segarra C."/>
            <person name="Singh R.S."/>
            <person name="Sirot L."/>
            <person name="Sirota M."/>
            <person name="Sisneros N.B."/>
            <person name="Smith C.D."/>
            <person name="Smith T.F."/>
            <person name="Spieth J."/>
            <person name="Stage D.E."/>
            <person name="Stark A."/>
            <person name="Stephan W."/>
            <person name="Strausberg R.L."/>
            <person name="Strempel S."/>
            <person name="Sturgill D."/>
            <person name="Sutton G."/>
            <person name="Sutton G.G."/>
            <person name="Tao W."/>
            <person name="Teichmann S."/>
            <person name="Tobari Y.N."/>
            <person name="Tomimura Y."/>
            <person name="Tsolas J.M."/>
            <person name="Valente V.L."/>
            <person name="Venter E."/>
            <person name="Venter J.C."/>
            <person name="Vicario S."/>
            <person name="Vieira F.G."/>
            <person name="Vilella A.J."/>
            <person name="Villasante A."/>
            <person name="Walenz B."/>
            <person name="Wang J."/>
            <person name="Wasserman M."/>
            <person name="Watts T."/>
            <person name="Wilson D."/>
            <person name="Wilson R.K."/>
            <person name="Wing R.A."/>
            <person name="Wolfner M.F."/>
            <person name="Wong A."/>
            <person name="Wong G.K."/>
            <person name="Wu C.I."/>
            <person name="Wu G."/>
            <person name="Yamamoto D."/>
            <person name="Yang H.P."/>
            <person name="Yang S.P."/>
            <person name="Yorke J.A."/>
            <person name="Yoshida K."/>
            <person name="Zdobnov E."/>
            <person name="Zhang P."/>
            <person name="Zhang Y."/>
            <person name="Zimin A.V."/>
            <person name="Baldwin J."/>
            <person name="Abdouelleil A."/>
            <person name="Abdulkadir J."/>
            <person name="Abebe A."/>
            <person name="Abera B."/>
            <person name="Abreu J."/>
            <person name="Acer S.C."/>
            <person name="Aftuck L."/>
            <person name="Alexander A."/>
            <person name="An P."/>
            <person name="Anderson E."/>
            <person name="Anderson S."/>
            <person name="Arachi H."/>
            <person name="Azer M."/>
            <person name="Bachantsang P."/>
            <person name="Barry A."/>
            <person name="Bayul T."/>
            <person name="Berlin A."/>
            <person name="Bessette D."/>
            <person name="Bloom T."/>
            <person name="Blye J."/>
            <person name="Boguslavskiy L."/>
            <person name="Bonnet C."/>
            <person name="Boukhgalter B."/>
            <person name="Bourzgui I."/>
            <person name="Brown A."/>
            <person name="Cahill P."/>
            <person name="Channer S."/>
            <person name="Cheshatsang Y."/>
            <person name="Chuda L."/>
            <person name="Citroen M."/>
            <person name="Collymore A."/>
            <person name="Cooke P."/>
            <person name="Costello M."/>
            <person name="D'Aco K."/>
            <person name="Daza R."/>
            <person name="De Haan G."/>
            <person name="DeGray S."/>
            <person name="DeMaso C."/>
            <person name="Dhargay N."/>
            <person name="Dooley K."/>
            <person name="Dooley E."/>
            <person name="Doricent M."/>
            <person name="Dorje P."/>
            <person name="Dorjee K."/>
            <person name="Dupes A."/>
            <person name="Elong R."/>
            <person name="Falk J."/>
            <person name="Farina A."/>
            <person name="Faro S."/>
            <person name="Ferguson D."/>
            <person name="Fisher S."/>
            <person name="Foley C.D."/>
            <person name="Franke A."/>
            <person name="Friedrich D."/>
            <person name="Gadbois L."/>
            <person name="Gearin G."/>
            <person name="Gearin C.R."/>
            <person name="Giannoukos G."/>
            <person name="Goode T."/>
            <person name="Graham J."/>
            <person name="Grandbois E."/>
            <person name="Grewal S."/>
            <person name="Gyaltsen K."/>
            <person name="Hafez N."/>
            <person name="Hagos B."/>
            <person name="Hall J."/>
            <person name="Henson C."/>
            <person name="Hollinger A."/>
            <person name="Honan T."/>
            <person name="Huard M.D."/>
            <person name="Hughes L."/>
            <person name="Hurhula B."/>
            <person name="Husby M.E."/>
            <person name="Kamat A."/>
            <person name="Kanga B."/>
            <person name="Kashin S."/>
            <person name="Khazanovich D."/>
            <person name="Kisner P."/>
            <person name="Lance K."/>
            <person name="Lara M."/>
            <person name="Lee W."/>
            <person name="Lennon N."/>
            <person name="Letendre F."/>
            <person name="LeVine R."/>
            <person name="Lipovsky A."/>
            <person name="Liu X."/>
            <person name="Liu J."/>
            <person name="Liu S."/>
            <person name="Lokyitsang T."/>
            <person name="Lokyitsang Y."/>
            <person name="Lubonja R."/>
            <person name="Lui A."/>
            <person name="MacDonald P."/>
            <person name="Magnisalis V."/>
            <person name="Maru K."/>
            <person name="Matthews C."/>
            <person name="McCusker W."/>
            <person name="McDonough S."/>
            <person name="Mehta T."/>
            <person name="Meldrim J."/>
            <person name="Meneus L."/>
            <person name="Mihai O."/>
            <person name="Mihalev A."/>
            <person name="Mihova T."/>
            <person name="Mittelman R."/>
            <person name="Mlenga V."/>
            <person name="Montmayeur A."/>
            <person name="Mulrain L."/>
            <person name="Navidi A."/>
            <person name="Naylor J."/>
            <person name="Negash T."/>
            <person name="Nguyen T."/>
            <person name="Nguyen N."/>
            <person name="Nicol R."/>
            <person name="Norbu C."/>
            <person name="Norbu N."/>
            <person name="Novod N."/>
            <person name="O'Neill B."/>
            <person name="Osman S."/>
            <person name="Markiewicz E."/>
            <person name="Oyono O.L."/>
            <person name="Patti C."/>
            <person name="Phunkhang P."/>
            <person name="Pierre F."/>
            <person name="Priest M."/>
            <person name="Raghuraman S."/>
            <person name="Rege F."/>
            <person name="Reyes R."/>
            <person name="Rise C."/>
            <person name="Rogov P."/>
            <person name="Ross K."/>
            <person name="Ryan E."/>
            <person name="Settipalli S."/>
            <person name="Shea T."/>
            <person name="Sherpa N."/>
            <person name="Shi L."/>
            <person name="Shih D."/>
            <person name="Sparrow T."/>
            <person name="Spaulding J."/>
            <person name="Stalker J."/>
            <person name="Stange-Thomann N."/>
            <person name="Stavropoulos S."/>
            <person name="Stone C."/>
            <person name="Strader C."/>
            <person name="Tesfaye S."/>
            <person name="Thomson T."/>
            <person name="Thoulutsang Y."/>
            <person name="Thoulutsang D."/>
            <person name="Topham K."/>
            <person name="Topping I."/>
            <person name="Tsamla T."/>
            <person name="Vassiliev H."/>
            <person name="Vo A."/>
            <person name="Wangchuk T."/>
            <person name="Wangdi T."/>
            <person name="Weiand M."/>
            <person name="Wilkinson J."/>
            <person name="Wilson A."/>
            <person name="Yadav S."/>
            <person name="Young G."/>
            <person name="Yu Q."/>
            <person name="Zembek L."/>
            <person name="Zhong D."/>
            <person name="Zimmer A."/>
            <person name="Zwirko Z."/>
            <person name="Jaffe D.B."/>
            <person name="Alvarez P."/>
            <person name="Brockman W."/>
            <person name="Butler J."/>
            <person name="Chin C."/>
            <person name="Gnerre S."/>
            <person name="Grabherr M."/>
            <person name="Kleber M."/>
            <person name="Mauceli E."/>
            <person name="MacCallum I."/>
        </authorList>
    </citation>
    <scope>NUCLEOTIDE SEQUENCE [LARGE SCALE GENOMIC DNA]</scope>
    <source>
        <strain evidence="5">Tucson 14030-0811.24</strain>
    </source>
</reference>
<feature type="compositionally biased region" description="Pro residues" evidence="1">
    <location>
        <begin position="208"/>
        <end position="223"/>
    </location>
</feature>
<dbReference type="PhylomeDB" id="B4MS20"/>
<dbReference type="AlphaFoldDB" id="B4MS20"/>
<dbReference type="HOGENOM" id="CLU_087094_0_0_1"/>
<dbReference type="Pfam" id="PF05444">
    <property type="entry name" value="DUF753"/>
    <property type="match status" value="1"/>
</dbReference>
<feature type="region of interest" description="Disordered" evidence="1">
    <location>
        <begin position="184"/>
        <end position="234"/>
    </location>
</feature>
<organism evidence="4 5">
    <name type="scientific">Drosophila willistoni</name>
    <name type="common">Fruit fly</name>
    <dbReference type="NCBI Taxonomy" id="7260"/>
    <lineage>
        <taxon>Eukaryota</taxon>
        <taxon>Metazoa</taxon>
        <taxon>Ecdysozoa</taxon>
        <taxon>Arthropoda</taxon>
        <taxon>Hexapoda</taxon>
        <taxon>Insecta</taxon>
        <taxon>Pterygota</taxon>
        <taxon>Neoptera</taxon>
        <taxon>Endopterygota</taxon>
        <taxon>Diptera</taxon>
        <taxon>Brachycera</taxon>
        <taxon>Muscomorpha</taxon>
        <taxon>Ephydroidea</taxon>
        <taxon>Drosophilidae</taxon>
        <taxon>Drosophila</taxon>
        <taxon>Sophophora</taxon>
    </lineage>
</organism>
<feature type="domain" description="DUF753" evidence="3">
    <location>
        <begin position="97"/>
        <end position="174"/>
    </location>
</feature>
<evidence type="ECO:0000259" key="3">
    <source>
        <dbReference type="Pfam" id="PF05444"/>
    </source>
</evidence>
<dbReference type="OrthoDB" id="7862366at2759"/>
<dbReference type="Proteomes" id="UP000007798">
    <property type="component" value="Unassembled WGS sequence"/>
</dbReference>
<protein>
    <recommendedName>
        <fullName evidence="3">DUF753 domain-containing protein</fullName>
    </recommendedName>
</protein>
<dbReference type="InParanoid" id="B4MS20"/>
<keyword evidence="5" id="KW-1185">Reference proteome</keyword>
<evidence type="ECO:0000313" key="5">
    <source>
        <dbReference type="Proteomes" id="UP000007798"/>
    </source>
</evidence>
<name>B4MS20_DROWI</name>
<feature type="chain" id="PRO_5002818497" description="DUF753 domain-containing protein" evidence="2">
    <location>
        <begin position="23"/>
        <end position="255"/>
    </location>
</feature>
<keyword evidence="2" id="KW-0732">Signal</keyword>
<evidence type="ECO:0000256" key="2">
    <source>
        <dbReference type="SAM" id="SignalP"/>
    </source>
</evidence>
<evidence type="ECO:0000256" key="1">
    <source>
        <dbReference type="SAM" id="MobiDB-lite"/>
    </source>
</evidence>
<accession>B4MS20</accession>
<proteinExistence type="predicted"/>
<dbReference type="KEGG" id="dwi:6640699"/>
<dbReference type="PANTHER" id="PTHR21721">
    <property type="entry name" value="GH09876P-RELATED"/>
    <property type="match status" value="1"/>
</dbReference>
<sequence>MSNRKYALLLFFGIFVFQVAHATEKCNYCRGINCQRSTYQSVEECSDKLDTCVSVFHDGVIHSQGCLESLEDHCDDASGMECVKCAVDNCNNKSLVSCVQCVDSEDVNCRSNPESLTAKSCAIARSGRNFCSTTITDDGQHVERGCVISLAEQINCLNDANCYLCDPVEKSSCNNHLVEGFVDSTEAPSPSPTSTSSPGESTQETTSPSPPTANPTTVPPEPSPTTTENPGGGGGAGTLSVSLLLILAHCMALYF</sequence>
<gene>
    <name evidence="4" type="primary">Dwil\GK19090</name>
    <name evidence="4" type="ORF">Dwil_GK19090</name>
</gene>
<dbReference type="EMBL" id="CH963850">
    <property type="protein sequence ID" value="EDW74909.1"/>
    <property type="molecule type" value="Genomic_DNA"/>
</dbReference>
<evidence type="ECO:0000313" key="4">
    <source>
        <dbReference type="EMBL" id="EDW74909.1"/>
    </source>
</evidence>
<dbReference type="PANTHER" id="PTHR21721:SF26">
    <property type="entry name" value="DUF753 DOMAIN-CONTAINING PROTEIN-RELATED"/>
    <property type="match status" value="1"/>
</dbReference>
<dbReference type="OMA" id="NCQLCDP"/>
<dbReference type="InterPro" id="IPR008472">
    <property type="entry name" value="DUF753"/>
</dbReference>